<accession>A0A2U2PCH6</accession>
<dbReference type="InterPro" id="IPR043729">
    <property type="entry name" value="DUF5672"/>
</dbReference>
<comment type="caution">
    <text evidence="2">The sequence shown here is derived from an EMBL/GenBank/DDBJ whole genome shotgun (WGS) entry which is preliminary data.</text>
</comment>
<dbReference type="AlphaFoldDB" id="A0A2U2PCH6"/>
<organism evidence="2 3">
    <name type="scientific">Pararcticibacter amylolyticus</name>
    <dbReference type="NCBI Taxonomy" id="2173175"/>
    <lineage>
        <taxon>Bacteria</taxon>
        <taxon>Pseudomonadati</taxon>
        <taxon>Bacteroidota</taxon>
        <taxon>Sphingobacteriia</taxon>
        <taxon>Sphingobacteriales</taxon>
        <taxon>Sphingobacteriaceae</taxon>
        <taxon>Pararcticibacter</taxon>
    </lineage>
</organism>
<evidence type="ECO:0000259" key="1">
    <source>
        <dbReference type="Pfam" id="PF18922"/>
    </source>
</evidence>
<keyword evidence="3" id="KW-1185">Reference proteome</keyword>
<sequence length="287" mass="33928">MNKPETLKMANVAIVTPVYKAFNQQLPGEIQSLLQLKTILGNRDIFFIHPSYVNVTEYIELFQPLNVRSILIDDKYFGNPVRGNRLFVQYKFYSKFSDYDFMLIYHTDAYVFSDQLDYWCSLNFDYIGAPWFVGNSEPAKPLQFKGVGNGGFSLRKLSSFIEISGNKRIIRNYLFMYTLYQFLQGNNYNLLRKTLGINYLMKIIKPHMGYEDEFWGLIVPRYFKWFNVARPEEALRFSFEVLPEELLKLNNNELPFGCHAWEKYDPSFWKKFIDVNINSLQAVWQTV</sequence>
<dbReference type="Proteomes" id="UP000245647">
    <property type="component" value="Unassembled WGS sequence"/>
</dbReference>
<feature type="domain" description="DUF5672" evidence="1">
    <location>
        <begin position="69"/>
        <end position="259"/>
    </location>
</feature>
<name>A0A2U2PCH6_9SPHI</name>
<dbReference type="EMBL" id="QEAS01000020">
    <property type="protein sequence ID" value="PWG78809.1"/>
    <property type="molecule type" value="Genomic_DNA"/>
</dbReference>
<evidence type="ECO:0000313" key="2">
    <source>
        <dbReference type="EMBL" id="PWG78809.1"/>
    </source>
</evidence>
<protein>
    <recommendedName>
        <fullName evidence="1">DUF5672 domain-containing protein</fullName>
    </recommendedName>
</protein>
<dbReference type="OrthoDB" id="7391526at2"/>
<evidence type="ECO:0000313" key="3">
    <source>
        <dbReference type="Proteomes" id="UP000245647"/>
    </source>
</evidence>
<dbReference type="Pfam" id="PF18922">
    <property type="entry name" value="DUF5672"/>
    <property type="match status" value="1"/>
</dbReference>
<reference evidence="2 3" key="1">
    <citation type="submission" date="2018-04" db="EMBL/GenBank/DDBJ databases">
        <title>Pedobacter chongqingensis sp. nov., isolated from a rottenly hemp rope.</title>
        <authorList>
            <person name="Cai Y."/>
        </authorList>
    </citation>
    <scope>NUCLEOTIDE SEQUENCE [LARGE SCALE GENOMIC DNA]</scope>
    <source>
        <strain evidence="2 3">FJ4-8</strain>
    </source>
</reference>
<proteinExistence type="predicted"/>
<dbReference type="RefSeq" id="WP_109417667.1">
    <property type="nucleotide sequence ID" value="NZ_QEAS01000020.1"/>
</dbReference>
<gene>
    <name evidence="2" type="ORF">DDR33_20505</name>
</gene>